<gene>
    <name evidence="3" type="ORF">JRV97_10830</name>
</gene>
<feature type="domain" description="FAD dependent oxidoreductase" evidence="2">
    <location>
        <begin position="7"/>
        <end position="348"/>
    </location>
</feature>
<dbReference type="RefSeq" id="WP_280998787.1">
    <property type="nucleotide sequence ID" value="NZ_CP069362.1"/>
</dbReference>
<keyword evidence="4" id="KW-1185">Reference proteome</keyword>
<evidence type="ECO:0000256" key="1">
    <source>
        <dbReference type="ARBA" id="ARBA00023002"/>
    </source>
</evidence>
<sequence length="379" mass="42254">MKNKASIVVIGGGITGVSIAYNLAKAGVKDIVLLERKYLAYGATGRCGAGVRQQWGTKQNCILARESVKIFENIKDELNIDIDIEFKQKGYLLLAFTEKEWNQFQKNVQLQNSLGINSKLLTPDEAKNIVPFLNTDNLLGAAYYEKDGHANPFLTTIAYAKAAENLGVEINKGVEVLDILVKNGRIKGVYTNHGFIETEKVVNAAGGWSQNIGKMVGIDLPVYSERHEILATEPVNEILGPMVMSFSYNIYCQQTPHGSFIMGYGPKERTTSLRSSWQFLESMAQKVTRLLPPTKNLRVVRQWAGYYNMSPDHQPIVSKCEEIEGFYLAIGFSGHGFMLAPAVGILMKDIILEKKLSWDVVLDIGRFKRNEIIKEPSVV</sequence>
<reference evidence="3 4" key="1">
    <citation type="submission" date="2021-02" db="EMBL/GenBank/DDBJ databases">
        <title>Characterization of Marinitoga sp. nov. str. BP5-C20A.</title>
        <authorList>
            <person name="Erauso G."/>
            <person name="Postec A."/>
        </authorList>
    </citation>
    <scope>NUCLEOTIDE SEQUENCE [LARGE SCALE GENOMIC DNA]</scope>
    <source>
        <strain evidence="3 4">BP5-C20A</strain>
    </source>
</reference>
<dbReference type="Pfam" id="PF01266">
    <property type="entry name" value="DAO"/>
    <property type="match status" value="1"/>
</dbReference>
<dbReference type="InterPro" id="IPR006076">
    <property type="entry name" value="FAD-dep_OxRdtase"/>
</dbReference>
<dbReference type="InterPro" id="IPR036188">
    <property type="entry name" value="FAD/NAD-bd_sf"/>
</dbReference>
<name>A0ABY8PQD0_9BACT</name>
<proteinExistence type="predicted"/>
<dbReference type="Gene3D" id="3.30.9.10">
    <property type="entry name" value="D-Amino Acid Oxidase, subunit A, domain 2"/>
    <property type="match status" value="1"/>
</dbReference>
<protein>
    <submittedName>
        <fullName evidence="3">FAD-binding oxidoreductase</fullName>
    </submittedName>
</protein>
<organism evidence="3 4">
    <name type="scientific">Marinitoga aeolica</name>
    <dbReference type="NCBI Taxonomy" id="2809031"/>
    <lineage>
        <taxon>Bacteria</taxon>
        <taxon>Thermotogati</taxon>
        <taxon>Thermotogota</taxon>
        <taxon>Thermotogae</taxon>
        <taxon>Petrotogales</taxon>
        <taxon>Petrotogaceae</taxon>
        <taxon>Marinitoga</taxon>
    </lineage>
</organism>
<evidence type="ECO:0000313" key="3">
    <source>
        <dbReference type="EMBL" id="WGS64833.1"/>
    </source>
</evidence>
<dbReference type="SUPFAM" id="SSF51905">
    <property type="entry name" value="FAD/NAD(P)-binding domain"/>
    <property type="match status" value="1"/>
</dbReference>
<dbReference type="PANTHER" id="PTHR13847">
    <property type="entry name" value="SARCOSINE DEHYDROGENASE-RELATED"/>
    <property type="match status" value="1"/>
</dbReference>
<dbReference type="EMBL" id="CP069362">
    <property type="protein sequence ID" value="WGS64833.1"/>
    <property type="molecule type" value="Genomic_DNA"/>
</dbReference>
<dbReference type="PANTHER" id="PTHR13847:SF287">
    <property type="entry name" value="FAD-DEPENDENT OXIDOREDUCTASE DOMAIN-CONTAINING PROTEIN 1"/>
    <property type="match status" value="1"/>
</dbReference>
<dbReference type="Proteomes" id="UP001232493">
    <property type="component" value="Chromosome"/>
</dbReference>
<accession>A0ABY8PQD0</accession>
<evidence type="ECO:0000313" key="4">
    <source>
        <dbReference type="Proteomes" id="UP001232493"/>
    </source>
</evidence>
<dbReference type="SUPFAM" id="SSF54373">
    <property type="entry name" value="FAD-linked reductases, C-terminal domain"/>
    <property type="match status" value="1"/>
</dbReference>
<dbReference type="Gene3D" id="3.50.50.60">
    <property type="entry name" value="FAD/NAD(P)-binding domain"/>
    <property type="match status" value="1"/>
</dbReference>
<evidence type="ECO:0000259" key="2">
    <source>
        <dbReference type="Pfam" id="PF01266"/>
    </source>
</evidence>
<keyword evidence="1" id="KW-0560">Oxidoreductase</keyword>